<dbReference type="InterPro" id="IPR025202">
    <property type="entry name" value="PLD-like_dom"/>
</dbReference>
<dbReference type="PROSITE" id="PS50035">
    <property type="entry name" value="PLD"/>
    <property type="match status" value="2"/>
</dbReference>
<dbReference type="Proteomes" id="UP000749010">
    <property type="component" value="Unassembled WGS sequence"/>
</dbReference>
<dbReference type="InterPro" id="IPR001736">
    <property type="entry name" value="PLipase_D/transphosphatidylase"/>
</dbReference>
<dbReference type="Gene3D" id="3.30.870.10">
    <property type="entry name" value="Endonuclease Chain A"/>
    <property type="match status" value="2"/>
</dbReference>
<dbReference type="SUPFAM" id="SSF56024">
    <property type="entry name" value="Phospholipase D/nuclease"/>
    <property type="match status" value="2"/>
</dbReference>
<sequence>MEVELFTEGDVLYAAMLASIKCACRFVRMESYIFAGDEIGWEFAVALAERAQAGVDVRLHLDAAGAFGESTPPLVQYVLQRGVQVQWFHRWNWLRPLRYNRRNHRKLLVVDDQLAYVGGFNIHRESSRRLYGETRWRDTHASISGVLVLDAVGLFDAFWRGQHRWAPTHGGGSSLISNHTSTCRHRIRCLYSEAFSGAREHIYLTTPYFVPDLLMQQRLMMAARRGVDVQLLVPLRNDVPLVRWAARAFYAALIAAGVRVYEYQPRMLHAKTITIDGQWAALGTANFDYRSFFLNYELVLAVDEPGVCTLLERQFIDDLSQSLAVTAGSWARRRWPQRLLECVGWIARRWL</sequence>
<protein>
    <submittedName>
        <fullName evidence="2">Cardiolipin synthase B</fullName>
    </submittedName>
</protein>
<organism evidence="2 3">
    <name type="scientific">Candidatus Accumulibacter phosphatis</name>
    <dbReference type="NCBI Taxonomy" id="327160"/>
    <lineage>
        <taxon>Bacteria</taxon>
        <taxon>Pseudomonadati</taxon>
        <taxon>Pseudomonadota</taxon>
        <taxon>Betaproteobacteria</taxon>
        <taxon>Candidatus Accumulibacter</taxon>
    </lineage>
</organism>
<proteinExistence type="predicted"/>
<keyword evidence="3" id="KW-1185">Reference proteome</keyword>
<dbReference type="CDD" id="cd09159">
    <property type="entry name" value="PLDc_ybhO_like_2"/>
    <property type="match status" value="1"/>
</dbReference>
<name>A0ABX1U053_9PROT</name>
<accession>A0ABX1U053</accession>
<dbReference type="Pfam" id="PF13091">
    <property type="entry name" value="PLDc_2"/>
    <property type="match status" value="2"/>
</dbReference>
<reference evidence="2 3" key="1">
    <citation type="submission" date="2019-03" db="EMBL/GenBank/DDBJ databases">
        <title>Metabolic reconstructions from genomes of highly enriched 'Candidatus Accumulibacter' and 'Candidatus Competibacter' bioreactor populations.</title>
        <authorList>
            <person name="Annavajhala M.K."/>
            <person name="Welles L."/>
            <person name="Abbas B."/>
            <person name="Sorokin D."/>
            <person name="Park H."/>
            <person name="Van Loosdrecht M."/>
            <person name="Chandran K."/>
        </authorList>
    </citation>
    <scope>NUCLEOTIDE SEQUENCE [LARGE SCALE GENOMIC DNA]</scope>
    <source>
        <strain evidence="2 3">SBR_S</strain>
    </source>
</reference>
<gene>
    <name evidence="2" type="ORF">E4Q23_20390</name>
</gene>
<comment type="caution">
    <text evidence="2">The sequence shown here is derived from an EMBL/GenBank/DDBJ whole genome shotgun (WGS) entry which is preliminary data.</text>
</comment>
<dbReference type="CDD" id="cd09110">
    <property type="entry name" value="PLDc_CLS_1"/>
    <property type="match status" value="1"/>
</dbReference>
<feature type="domain" description="PLD phosphodiesterase" evidence="1">
    <location>
        <begin position="99"/>
        <end position="126"/>
    </location>
</feature>
<evidence type="ECO:0000313" key="3">
    <source>
        <dbReference type="Proteomes" id="UP000749010"/>
    </source>
</evidence>
<dbReference type="EMBL" id="SPMY01000077">
    <property type="protein sequence ID" value="NMQ29906.1"/>
    <property type="molecule type" value="Genomic_DNA"/>
</dbReference>
<dbReference type="SMART" id="SM00155">
    <property type="entry name" value="PLDc"/>
    <property type="match status" value="2"/>
</dbReference>
<dbReference type="PANTHER" id="PTHR21248">
    <property type="entry name" value="CARDIOLIPIN SYNTHASE"/>
    <property type="match status" value="1"/>
</dbReference>
<dbReference type="PANTHER" id="PTHR21248:SF22">
    <property type="entry name" value="PHOSPHOLIPASE D"/>
    <property type="match status" value="1"/>
</dbReference>
<feature type="domain" description="PLD phosphodiesterase" evidence="1">
    <location>
        <begin position="264"/>
        <end position="291"/>
    </location>
</feature>
<evidence type="ECO:0000259" key="1">
    <source>
        <dbReference type="PROSITE" id="PS50035"/>
    </source>
</evidence>
<evidence type="ECO:0000313" key="2">
    <source>
        <dbReference type="EMBL" id="NMQ29906.1"/>
    </source>
</evidence>